<protein>
    <submittedName>
        <fullName evidence="3">Uncharacterized protein</fullName>
    </submittedName>
</protein>
<keyword evidence="2" id="KW-0472">Membrane</keyword>
<feature type="transmembrane region" description="Helical" evidence="2">
    <location>
        <begin position="181"/>
        <end position="199"/>
    </location>
</feature>
<feature type="transmembrane region" description="Helical" evidence="2">
    <location>
        <begin position="120"/>
        <end position="138"/>
    </location>
</feature>
<dbReference type="Proteomes" id="UP000189059">
    <property type="component" value="Unassembled WGS sequence"/>
</dbReference>
<feature type="compositionally biased region" description="Basic and acidic residues" evidence="1">
    <location>
        <begin position="208"/>
        <end position="221"/>
    </location>
</feature>
<keyword evidence="5" id="KW-1185">Reference proteome</keyword>
<dbReference type="EMBL" id="CP016809">
    <property type="protein sequence ID" value="ANY72086.1"/>
    <property type="molecule type" value="Genomic_DNA"/>
</dbReference>
<organism evidence="3">
    <name type="scientific">Paenibacillus ihbetae</name>
    <dbReference type="NCBI Taxonomy" id="1870820"/>
    <lineage>
        <taxon>Bacteria</taxon>
        <taxon>Bacillati</taxon>
        <taxon>Bacillota</taxon>
        <taxon>Bacilli</taxon>
        <taxon>Bacillales</taxon>
        <taxon>Paenibacillaceae</taxon>
        <taxon>Paenibacillus</taxon>
    </lineage>
</organism>
<sequence>MEAVLFMFFSTLETLAIHGLIMSLLRIPISRHLGQALLVMTLANVQSLILRSEYHLDFLVPLISLLIFLFLYSTIIKIPVIWSAVCTMIGYMLYAVIQVAYLSLIFDSIETVQTDRFDGYILQALSAGTGLLAAWIMYRFRIGFRFNMERTRLKFEHVLLIVLIGIVLVLVAILFYLNHLWLHFVFFASTFGIFLYYAIQSEERDRRDVRGNRQTDRREDQTTSTRT</sequence>
<feature type="transmembrane region" description="Helical" evidence="2">
    <location>
        <begin position="56"/>
        <end position="73"/>
    </location>
</feature>
<dbReference type="KEGG" id="pib:BBD41_05480"/>
<dbReference type="EMBL" id="MRVI01000001">
    <property type="protein sequence ID" value="OOC60608.1"/>
    <property type="molecule type" value="Genomic_DNA"/>
</dbReference>
<feature type="transmembrane region" description="Helical" evidence="2">
    <location>
        <begin position="80"/>
        <end position="100"/>
    </location>
</feature>
<gene>
    <name evidence="4" type="ORF">BBD40_01165</name>
    <name evidence="3" type="ORF">BBD41_05480</name>
</gene>
<evidence type="ECO:0000313" key="5">
    <source>
        <dbReference type="Proteomes" id="UP000189059"/>
    </source>
</evidence>
<accession>A0A1B2DWI4</accession>
<dbReference type="AlphaFoldDB" id="A0A1B2DWI4"/>
<name>A0A1B2DWI4_9BACL</name>
<feature type="transmembrane region" description="Helical" evidence="2">
    <location>
        <begin position="6"/>
        <end position="25"/>
    </location>
</feature>
<reference evidence="3" key="1">
    <citation type="submission" date="2016-08" db="EMBL/GenBank/DDBJ databases">
        <title>Complete Genome Seqeunce of Paenibacillus sp. nov. IHBB 9852 from high altitute lake of Indian trans-Himalayas.</title>
        <authorList>
            <person name="Kiran S."/>
            <person name="Swarnkar M.K."/>
            <person name="Rana A."/>
            <person name="Tewari R."/>
            <person name="Gulati A."/>
        </authorList>
    </citation>
    <scope>NUCLEOTIDE SEQUENCE [LARGE SCALE GENOMIC DNA]</scope>
    <source>
        <strain evidence="3">IHBB 9852</strain>
    </source>
</reference>
<feature type="region of interest" description="Disordered" evidence="1">
    <location>
        <begin position="208"/>
        <end position="227"/>
    </location>
</feature>
<evidence type="ECO:0000256" key="2">
    <source>
        <dbReference type="SAM" id="Phobius"/>
    </source>
</evidence>
<evidence type="ECO:0000256" key="1">
    <source>
        <dbReference type="SAM" id="MobiDB-lite"/>
    </source>
</evidence>
<keyword evidence="2" id="KW-0812">Transmembrane</keyword>
<reference evidence="4 5" key="2">
    <citation type="submission" date="2016-12" db="EMBL/GenBank/DDBJ databases">
        <title>Genome sequencing and description of Paenibacillus sp. nov. from high altitude lake in the Indian Trans- Himalayas.</title>
        <authorList>
            <person name="Kiran S."/>
            <person name="Swarnkar M.K."/>
            <person name="Rana A."/>
            <person name="Tewari R."/>
            <person name="Gulati A."/>
        </authorList>
    </citation>
    <scope>NUCLEOTIDE SEQUENCE [LARGE SCALE GENOMIC DNA]</scope>
    <source>
        <strain evidence="4 5">IHBB 9951</strain>
    </source>
</reference>
<dbReference type="GeneID" id="48307680"/>
<evidence type="ECO:0000313" key="3">
    <source>
        <dbReference type="EMBL" id="ANY72086.1"/>
    </source>
</evidence>
<proteinExistence type="predicted"/>
<dbReference type="RefSeq" id="WP_077565130.1">
    <property type="nucleotide sequence ID" value="NZ_CP016809.1"/>
</dbReference>
<dbReference type="OrthoDB" id="2678566at2"/>
<keyword evidence="2" id="KW-1133">Transmembrane helix</keyword>
<feature type="transmembrane region" description="Helical" evidence="2">
    <location>
        <begin position="158"/>
        <end position="175"/>
    </location>
</feature>
<evidence type="ECO:0000313" key="4">
    <source>
        <dbReference type="EMBL" id="OOC60608.1"/>
    </source>
</evidence>